<accession>A0AAF0T7B1</accession>
<organism evidence="2 3">
    <name type="scientific">Solanum verrucosum</name>
    <dbReference type="NCBI Taxonomy" id="315347"/>
    <lineage>
        <taxon>Eukaryota</taxon>
        <taxon>Viridiplantae</taxon>
        <taxon>Streptophyta</taxon>
        <taxon>Embryophyta</taxon>
        <taxon>Tracheophyta</taxon>
        <taxon>Spermatophyta</taxon>
        <taxon>Magnoliopsida</taxon>
        <taxon>eudicotyledons</taxon>
        <taxon>Gunneridae</taxon>
        <taxon>Pentapetalae</taxon>
        <taxon>asterids</taxon>
        <taxon>lamiids</taxon>
        <taxon>Solanales</taxon>
        <taxon>Solanaceae</taxon>
        <taxon>Solanoideae</taxon>
        <taxon>Solaneae</taxon>
        <taxon>Solanum</taxon>
    </lineage>
</organism>
<proteinExistence type="predicted"/>
<keyword evidence="3" id="KW-1185">Reference proteome</keyword>
<reference evidence="2" key="1">
    <citation type="submission" date="2023-08" db="EMBL/GenBank/DDBJ databases">
        <title>A de novo genome assembly of Solanum verrucosum Schlechtendal, a Mexican diploid species geographically isolated from the other diploid A-genome species in potato relatives.</title>
        <authorList>
            <person name="Hosaka K."/>
        </authorList>
    </citation>
    <scope>NUCLEOTIDE SEQUENCE</scope>
    <source>
        <tissue evidence="2">Young leaves</tissue>
    </source>
</reference>
<dbReference type="EMBL" id="CP133612">
    <property type="protein sequence ID" value="WMV06908.1"/>
    <property type="molecule type" value="Genomic_DNA"/>
</dbReference>
<dbReference type="Proteomes" id="UP001234989">
    <property type="component" value="Chromosome 1"/>
</dbReference>
<evidence type="ECO:0000313" key="2">
    <source>
        <dbReference type="EMBL" id="WMV06908.1"/>
    </source>
</evidence>
<sequence length="67" mass="7158">MFESSIALDSIKGESTAPVEAETRRSDISGGGFGGRGMVKRENENGKKGFGGFEDFQFPSQLLRADG</sequence>
<name>A0AAF0T7B1_SOLVR</name>
<gene>
    <name evidence="2" type="ORF">MTR67_000293</name>
</gene>
<protein>
    <submittedName>
        <fullName evidence="2">Uncharacterized protein</fullName>
    </submittedName>
</protein>
<dbReference type="AlphaFoldDB" id="A0AAF0T7B1"/>
<evidence type="ECO:0000256" key="1">
    <source>
        <dbReference type="SAM" id="MobiDB-lite"/>
    </source>
</evidence>
<evidence type="ECO:0000313" key="3">
    <source>
        <dbReference type="Proteomes" id="UP001234989"/>
    </source>
</evidence>
<feature type="region of interest" description="Disordered" evidence="1">
    <location>
        <begin position="1"/>
        <end position="55"/>
    </location>
</feature>